<feature type="signal peptide" evidence="7">
    <location>
        <begin position="1"/>
        <end position="18"/>
    </location>
</feature>
<keyword evidence="5" id="KW-0201">Cytochrome c-type biogenesis</keyword>
<feature type="domain" description="CcmH/CycL/Ccl2/NrfF N-terminal" evidence="9">
    <location>
        <begin position="8"/>
        <end position="146"/>
    </location>
</feature>
<sequence>MHKLLIPLLIFFASVCSAEAIYQFDSEVDESRFNAFINEMRCPTCQSQNLAGSDSMIAQDLRRDIYEQIQDGRSDKEITDNMVARYGDYILYRPPLTGATLVLWAAPIVLLIIAIVAIILLVRKRRAEQLEQPLDSREQAKLDQLLKSSATGKPQEQPHE</sequence>
<organism evidence="10 11">
    <name type="scientific">Gilvimarinus japonicus</name>
    <dbReference type="NCBI Taxonomy" id="1796469"/>
    <lineage>
        <taxon>Bacteria</taxon>
        <taxon>Pseudomonadati</taxon>
        <taxon>Pseudomonadota</taxon>
        <taxon>Gammaproteobacteria</taxon>
        <taxon>Cellvibrionales</taxon>
        <taxon>Cellvibrionaceae</taxon>
        <taxon>Gilvimarinus</taxon>
    </lineage>
</organism>
<evidence type="ECO:0000313" key="10">
    <source>
        <dbReference type="EMBL" id="MFC3154930.1"/>
    </source>
</evidence>
<dbReference type="Proteomes" id="UP001595548">
    <property type="component" value="Unassembled WGS sequence"/>
</dbReference>
<dbReference type="InterPro" id="IPR005616">
    <property type="entry name" value="CcmH/CycL/Ccl2/NrfF_N"/>
</dbReference>
<gene>
    <name evidence="10" type="ORF">ACFOEB_06925</name>
</gene>
<keyword evidence="7" id="KW-0472">Membrane</keyword>
<keyword evidence="2 7" id="KW-0349">Heme</keyword>
<comment type="caution">
    <text evidence="10">The sequence shown here is derived from an EMBL/GenBank/DDBJ whole genome shotgun (WGS) entry which is preliminary data.</text>
</comment>
<dbReference type="CDD" id="cd16378">
    <property type="entry name" value="CcmH_N"/>
    <property type="match status" value="1"/>
</dbReference>
<evidence type="ECO:0000256" key="3">
    <source>
        <dbReference type="ARBA" id="ARBA00022723"/>
    </source>
</evidence>
<dbReference type="InterPro" id="IPR051263">
    <property type="entry name" value="C-type_cytochrome_biogenesis"/>
</dbReference>
<accession>A0ABV7HQX4</accession>
<name>A0ABV7HQX4_9GAMM</name>
<dbReference type="InterPro" id="IPR038297">
    <property type="entry name" value="CcmH/CycL/NrfF/Ccl2_sf"/>
</dbReference>
<feature type="transmembrane region" description="Helical" evidence="7">
    <location>
        <begin position="101"/>
        <end position="122"/>
    </location>
</feature>
<dbReference type="RefSeq" id="WP_382415408.1">
    <property type="nucleotide sequence ID" value="NZ_AP031500.1"/>
</dbReference>
<keyword evidence="3 7" id="KW-0479">Metal-binding</keyword>
<comment type="similarity">
    <text evidence="1 7">Belongs to the CcmH/CycL/Ccl2/NrfF family.</text>
</comment>
<keyword evidence="7" id="KW-0812">Transmembrane</keyword>
<keyword evidence="11" id="KW-1185">Reference proteome</keyword>
<reference evidence="11" key="1">
    <citation type="journal article" date="2019" name="Int. J. Syst. Evol. Microbiol.">
        <title>The Global Catalogue of Microorganisms (GCM) 10K type strain sequencing project: providing services to taxonomists for standard genome sequencing and annotation.</title>
        <authorList>
            <consortium name="The Broad Institute Genomics Platform"/>
            <consortium name="The Broad Institute Genome Sequencing Center for Infectious Disease"/>
            <person name="Wu L."/>
            <person name="Ma J."/>
        </authorList>
    </citation>
    <scope>NUCLEOTIDE SEQUENCE [LARGE SCALE GENOMIC DNA]</scope>
    <source>
        <strain evidence="11">KCTC 52141</strain>
    </source>
</reference>
<evidence type="ECO:0000256" key="4">
    <source>
        <dbReference type="ARBA" id="ARBA00022729"/>
    </source>
</evidence>
<keyword evidence="6 7" id="KW-0408">Iron</keyword>
<evidence type="ECO:0000259" key="9">
    <source>
        <dbReference type="Pfam" id="PF03918"/>
    </source>
</evidence>
<evidence type="ECO:0000256" key="6">
    <source>
        <dbReference type="ARBA" id="ARBA00023004"/>
    </source>
</evidence>
<keyword evidence="7" id="KW-1133">Transmembrane helix</keyword>
<evidence type="ECO:0000256" key="8">
    <source>
        <dbReference type="SAM" id="MobiDB-lite"/>
    </source>
</evidence>
<dbReference type="EMBL" id="JBHRTL010000006">
    <property type="protein sequence ID" value="MFC3154930.1"/>
    <property type="molecule type" value="Genomic_DNA"/>
</dbReference>
<feature type="region of interest" description="Disordered" evidence="8">
    <location>
        <begin position="141"/>
        <end position="160"/>
    </location>
</feature>
<protein>
    <recommendedName>
        <fullName evidence="7">Cytochrome c-type biogenesis protein</fullName>
    </recommendedName>
</protein>
<comment type="function">
    <text evidence="7">Possible subunit of a heme lyase.</text>
</comment>
<dbReference type="PANTHER" id="PTHR47870">
    <property type="entry name" value="CYTOCHROME C-TYPE BIOGENESIS PROTEIN CCMH"/>
    <property type="match status" value="1"/>
</dbReference>
<dbReference type="PANTHER" id="PTHR47870:SF1">
    <property type="entry name" value="CYTOCHROME C-TYPE BIOGENESIS PROTEIN CCMH"/>
    <property type="match status" value="1"/>
</dbReference>
<proteinExistence type="inferred from homology"/>
<evidence type="ECO:0000256" key="2">
    <source>
        <dbReference type="ARBA" id="ARBA00022617"/>
    </source>
</evidence>
<keyword evidence="4 7" id="KW-0732">Signal</keyword>
<feature type="chain" id="PRO_5044963156" description="Cytochrome c-type biogenesis protein" evidence="7">
    <location>
        <begin position="19"/>
        <end position="160"/>
    </location>
</feature>
<evidence type="ECO:0000256" key="5">
    <source>
        <dbReference type="ARBA" id="ARBA00022748"/>
    </source>
</evidence>
<evidence type="ECO:0000256" key="1">
    <source>
        <dbReference type="ARBA" id="ARBA00010342"/>
    </source>
</evidence>
<evidence type="ECO:0000313" key="11">
    <source>
        <dbReference type="Proteomes" id="UP001595548"/>
    </source>
</evidence>
<dbReference type="Gene3D" id="1.10.8.640">
    <property type="entry name" value="Cytochrome C biogenesis protein"/>
    <property type="match status" value="1"/>
</dbReference>
<evidence type="ECO:0000256" key="7">
    <source>
        <dbReference type="RuleBase" id="RU364112"/>
    </source>
</evidence>
<dbReference type="Pfam" id="PF03918">
    <property type="entry name" value="CcmH"/>
    <property type="match status" value="1"/>
</dbReference>